<proteinExistence type="predicted"/>
<gene>
    <name evidence="1" type="ORF">GCM10008106_08260</name>
</gene>
<dbReference type="RefSeq" id="WP_189579203.1">
    <property type="nucleotide sequence ID" value="NZ_BMYF01000004.1"/>
</dbReference>
<name>A0A8J3G4K5_9BACT</name>
<evidence type="ECO:0000313" key="1">
    <source>
        <dbReference type="EMBL" id="GHB29767.1"/>
    </source>
</evidence>
<dbReference type="EMBL" id="BMYF01000004">
    <property type="protein sequence ID" value="GHB29767.1"/>
    <property type="molecule type" value="Genomic_DNA"/>
</dbReference>
<reference evidence="1" key="1">
    <citation type="journal article" date="2014" name="Int. J. Syst. Evol. Microbiol.">
        <title>Complete genome sequence of Corynebacterium casei LMG S-19264T (=DSM 44701T), isolated from a smear-ripened cheese.</title>
        <authorList>
            <consortium name="US DOE Joint Genome Institute (JGI-PGF)"/>
            <person name="Walter F."/>
            <person name="Albersmeier A."/>
            <person name="Kalinowski J."/>
            <person name="Ruckert C."/>
        </authorList>
    </citation>
    <scope>NUCLEOTIDE SEQUENCE</scope>
    <source>
        <strain evidence="1">KCTC 23224</strain>
    </source>
</reference>
<organism evidence="1 2">
    <name type="scientific">Mongoliitalea lutea</name>
    <dbReference type="NCBI Taxonomy" id="849756"/>
    <lineage>
        <taxon>Bacteria</taxon>
        <taxon>Pseudomonadati</taxon>
        <taxon>Bacteroidota</taxon>
        <taxon>Cytophagia</taxon>
        <taxon>Cytophagales</taxon>
        <taxon>Cyclobacteriaceae</taxon>
        <taxon>Mongoliitalea</taxon>
    </lineage>
</organism>
<comment type="caution">
    <text evidence="1">The sequence shown here is derived from an EMBL/GenBank/DDBJ whole genome shotgun (WGS) entry which is preliminary data.</text>
</comment>
<dbReference type="AlphaFoldDB" id="A0A8J3G4K5"/>
<keyword evidence="2" id="KW-1185">Reference proteome</keyword>
<evidence type="ECO:0008006" key="3">
    <source>
        <dbReference type="Google" id="ProtNLM"/>
    </source>
</evidence>
<dbReference type="PROSITE" id="PS51257">
    <property type="entry name" value="PROKAR_LIPOPROTEIN"/>
    <property type="match status" value="1"/>
</dbReference>
<reference evidence="1" key="2">
    <citation type="submission" date="2020-09" db="EMBL/GenBank/DDBJ databases">
        <authorList>
            <person name="Sun Q."/>
            <person name="Kim S."/>
        </authorList>
    </citation>
    <scope>NUCLEOTIDE SEQUENCE</scope>
    <source>
        <strain evidence="1">KCTC 23224</strain>
    </source>
</reference>
<accession>A0A8J3G4K5</accession>
<sequence length="383" mass="43792">MRLLSICLLASLILFSCGGKESEQKTDYSSISFTVDTVMVDPGEEILNLKYGLFVSDMTPDKQFLYLWDPDQNKVNEIDLNALKLRNQYPFEKEGPDGVGNTFINVLALVDNNFVIGGFGSRGLFSKDGKKLQDLRIKPEEFTGDSLDAGRDYDSKPIILENASQLVGLMNNWMAGTFDLVKTDFDKKTIKKFTFPGIEELPDYKIILRGDRMVSITGSEKNLRKVGSRAIFSNSPYADLYVLDMDSDSIRHVSYTPTLTKARKKGGYPDEVETEKAMEELRETIYEEINFLAPIWDEEKKVFYRFSYTSHKNPSYSPDVEDSPKFKNRVYLTVLNENLELIGESFLEKLDFTPHSAFVKDGMIWSYLNVDDELAFRRIKLNL</sequence>
<protein>
    <recommendedName>
        <fullName evidence="3">DUF4221 domain-containing protein</fullName>
    </recommendedName>
</protein>
<evidence type="ECO:0000313" key="2">
    <source>
        <dbReference type="Proteomes" id="UP000642809"/>
    </source>
</evidence>
<dbReference type="Proteomes" id="UP000642809">
    <property type="component" value="Unassembled WGS sequence"/>
</dbReference>
<dbReference type="Pfam" id="PF13970">
    <property type="entry name" value="DUF4221"/>
    <property type="match status" value="1"/>
</dbReference>
<dbReference type="InterPro" id="IPR025316">
    <property type="entry name" value="DUF4221"/>
</dbReference>